<proteinExistence type="predicted"/>
<accession>A0A418VJ52</accession>
<evidence type="ECO:0008006" key="5">
    <source>
        <dbReference type="Google" id="ProtNLM"/>
    </source>
</evidence>
<feature type="compositionally biased region" description="Polar residues" evidence="1">
    <location>
        <begin position="179"/>
        <end position="190"/>
    </location>
</feature>
<feature type="region of interest" description="Disordered" evidence="1">
    <location>
        <begin position="232"/>
        <end position="278"/>
    </location>
</feature>
<organism evidence="3 4">
    <name type="scientific">Deinococcus cavernae</name>
    <dbReference type="NCBI Taxonomy" id="2320857"/>
    <lineage>
        <taxon>Bacteria</taxon>
        <taxon>Thermotogati</taxon>
        <taxon>Deinococcota</taxon>
        <taxon>Deinococci</taxon>
        <taxon>Deinococcales</taxon>
        <taxon>Deinococcaceae</taxon>
        <taxon>Deinococcus</taxon>
    </lineage>
</organism>
<evidence type="ECO:0000313" key="4">
    <source>
        <dbReference type="Proteomes" id="UP000286287"/>
    </source>
</evidence>
<dbReference type="EMBL" id="QYUJ01000001">
    <property type="protein sequence ID" value="RJF76141.1"/>
    <property type="molecule type" value="Genomic_DNA"/>
</dbReference>
<feature type="compositionally biased region" description="Low complexity" evidence="1">
    <location>
        <begin position="236"/>
        <end position="249"/>
    </location>
</feature>
<name>A0A418VJ52_9DEIO</name>
<comment type="caution">
    <text evidence="3">The sequence shown here is derived from an EMBL/GenBank/DDBJ whole genome shotgun (WGS) entry which is preliminary data.</text>
</comment>
<dbReference type="EMBL" id="QYUJ01000001">
    <property type="protein sequence ID" value="RJF76180.1"/>
    <property type="molecule type" value="Genomic_DNA"/>
</dbReference>
<evidence type="ECO:0000313" key="3">
    <source>
        <dbReference type="EMBL" id="RJF76180.1"/>
    </source>
</evidence>
<dbReference type="OrthoDB" id="74360at2"/>
<feature type="compositionally biased region" description="Gly residues" evidence="1">
    <location>
        <begin position="135"/>
        <end position="165"/>
    </location>
</feature>
<reference evidence="3 4" key="1">
    <citation type="submission" date="2018-09" db="EMBL/GenBank/DDBJ databases">
        <authorList>
            <person name="Zhu H."/>
        </authorList>
    </citation>
    <scope>NUCLEOTIDE SEQUENCE [LARGE SCALE GENOMIC DNA]</scope>
    <source>
        <strain evidence="3 4">K2S05-167</strain>
    </source>
</reference>
<gene>
    <name evidence="2" type="ORF">D3875_00025</name>
    <name evidence="3" type="ORF">D3875_00250</name>
</gene>
<feature type="compositionally biased region" description="Basic and acidic residues" evidence="1">
    <location>
        <begin position="197"/>
        <end position="206"/>
    </location>
</feature>
<keyword evidence="4" id="KW-1185">Reference proteome</keyword>
<feature type="compositionally biased region" description="Pro residues" evidence="1">
    <location>
        <begin position="250"/>
        <end position="261"/>
    </location>
</feature>
<evidence type="ECO:0000313" key="2">
    <source>
        <dbReference type="EMBL" id="RJF76141.1"/>
    </source>
</evidence>
<sequence>MSDPDDNASIEVVEGRDDLPLSLYWELDEVPMTVWAFRLYAHFVRRAGRNGRIFPSYRSMGEACYRASMPKAASDTLRRKAIEAVKELLELGLITRDHRKSATGNENTTNIYRLEPRRKWLEGALSFAPDEERGPQGGRIGLKRNGGGGDPGSPGGDRGSLGGDPGSPKEYQGEENQEEVTPSLNFSSLRSEAATPEAKEAEKPKTLSDLLKLASSGRQGSVREIKLEPVVSETEVQPVSVAASVQTSPPVSPPPSPPPADPKPKKTRKPKAQPDPQHTEMWEAIAVTMYGTTKVSNASLVGKAAGELLAAGVTLDETKAVIEWLKGQYKFRPGGGNPLMPYHVLSHVDAWRAGKSGQSLPETPMKPRRNAGMLDGMLDPKLKRSW</sequence>
<protein>
    <recommendedName>
        <fullName evidence="5">Helix-turn-helix domain-containing protein</fullName>
    </recommendedName>
</protein>
<dbReference type="RefSeq" id="WP_119759800.1">
    <property type="nucleotide sequence ID" value="NZ_QYUJ01000001.1"/>
</dbReference>
<evidence type="ECO:0000256" key="1">
    <source>
        <dbReference type="SAM" id="MobiDB-lite"/>
    </source>
</evidence>
<feature type="region of interest" description="Disordered" evidence="1">
    <location>
        <begin position="355"/>
        <end position="386"/>
    </location>
</feature>
<dbReference type="Proteomes" id="UP000286287">
    <property type="component" value="Unassembled WGS sequence"/>
</dbReference>
<feature type="region of interest" description="Disordered" evidence="1">
    <location>
        <begin position="127"/>
        <end position="207"/>
    </location>
</feature>
<dbReference type="AlphaFoldDB" id="A0A418VJ52"/>